<dbReference type="InterPro" id="IPR029001">
    <property type="entry name" value="ITPase-like_fam"/>
</dbReference>
<dbReference type="PANTHER" id="PTHR11067">
    <property type="entry name" value="INOSINE TRIPHOSPHATE PYROPHOSPHATASE/HAM1 PROTEIN"/>
    <property type="match status" value="1"/>
</dbReference>
<evidence type="ECO:0000256" key="4">
    <source>
        <dbReference type="ARBA" id="ARBA00022741"/>
    </source>
</evidence>
<comment type="similarity">
    <text evidence="1 10 11">Belongs to the HAM1 NTPase family.</text>
</comment>
<dbReference type="GO" id="GO:0009146">
    <property type="term" value="P:purine nucleoside triphosphate catabolic process"/>
    <property type="evidence" value="ECO:0007669"/>
    <property type="project" value="UniProtKB-UniRule"/>
</dbReference>
<proteinExistence type="inferred from homology"/>
<dbReference type="InterPro" id="IPR002637">
    <property type="entry name" value="RdgB/HAM1"/>
</dbReference>
<keyword evidence="6 10" id="KW-0460">Magnesium</keyword>
<evidence type="ECO:0000256" key="12">
    <source>
        <dbReference type="SAM" id="Coils"/>
    </source>
</evidence>
<dbReference type="GO" id="GO:0000166">
    <property type="term" value="F:nucleotide binding"/>
    <property type="evidence" value="ECO:0007669"/>
    <property type="project" value="UniProtKB-KW"/>
</dbReference>
<dbReference type="GO" id="GO:0046872">
    <property type="term" value="F:metal ion binding"/>
    <property type="evidence" value="ECO:0007669"/>
    <property type="project" value="UniProtKB-KW"/>
</dbReference>
<name>A0A096AVK1_9BACT</name>
<dbReference type="EC" id="3.6.1.66" evidence="10"/>
<feature type="binding site" evidence="10">
    <location>
        <begin position="192"/>
        <end position="193"/>
    </location>
    <ligand>
        <name>substrate</name>
    </ligand>
</feature>
<evidence type="ECO:0000256" key="2">
    <source>
        <dbReference type="ARBA" id="ARBA00011738"/>
    </source>
</evidence>
<dbReference type="GO" id="GO:0036222">
    <property type="term" value="F:XTP diphosphatase activity"/>
    <property type="evidence" value="ECO:0007669"/>
    <property type="project" value="UniProtKB-UniRule"/>
</dbReference>
<evidence type="ECO:0000256" key="8">
    <source>
        <dbReference type="ARBA" id="ARBA00051875"/>
    </source>
</evidence>
<dbReference type="AlphaFoldDB" id="A0A096AVK1"/>
<comment type="caution">
    <text evidence="13">The sequence shown here is derived from an EMBL/GenBank/DDBJ whole genome shotgun (WGS) entry which is preliminary data.</text>
</comment>
<dbReference type="GO" id="GO:0005829">
    <property type="term" value="C:cytosol"/>
    <property type="evidence" value="ECO:0007669"/>
    <property type="project" value="TreeGrafter"/>
</dbReference>
<evidence type="ECO:0000256" key="5">
    <source>
        <dbReference type="ARBA" id="ARBA00022801"/>
    </source>
</evidence>
<sequence length="212" mass="23812">MKIVFATNNKNKLQEIRNILGKRFEIVSLQDIGCHEEIPETGDTLQENALQKAMYVAEHYGLDCFADDTGLEVEALDGKPGVHSARYAEGTDHDSEANMRKLLRELQDKENRKARFRTVIALLQHPKNQQKENVDNAFAAPEIHYFEGRVDGLIAEEKRGDAGFGYDPLFIPNGYSQSFAELGEDIKNHISHRALAVEKLAAYLNKAIAQSV</sequence>
<feature type="active site" description="Proton acceptor" evidence="10">
    <location>
        <position position="68"/>
    </location>
</feature>
<organism evidence="13 14">
    <name type="scientific">Hoylesella buccalis DNF00853</name>
    <dbReference type="NCBI Taxonomy" id="1401074"/>
    <lineage>
        <taxon>Bacteria</taxon>
        <taxon>Pseudomonadati</taxon>
        <taxon>Bacteroidota</taxon>
        <taxon>Bacteroidia</taxon>
        <taxon>Bacteroidales</taxon>
        <taxon>Prevotellaceae</taxon>
        <taxon>Hoylesella</taxon>
    </lineage>
</organism>
<keyword evidence="5 10" id="KW-0378">Hydrolase</keyword>
<feature type="binding site" evidence="10">
    <location>
        <position position="68"/>
    </location>
    <ligand>
        <name>Mg(2+)</name>
        <dbReference type="ChEBI" id="CHEBI:18420"/>
    </ligand>
</feature>
<comment type="catalytic activity">
    <reaction evidence="9 10">
        <text>XTP + H2O = XMP + diphosphate + H(+)</text>
        <dbReference type="Rhea" id="RHEA:28610"/>
        <dbReference type="ChEBI" id="CHEBI:15377"/>
        <dbReference type="ChEBI" id="CHEBI:15378"/>
        <dbReference type="ChEBI" id="CHEBI:33019"/>
        <dbReference type="ChEBI" id="CHEBI:57464"/>
        <dbReference type="ChEBI" id="CHEBI:61314"/>
        <dbReference type="EC" id="3.6.1.66"/>
    </reaction>
</comment>
<dbReference type="Pfam" id="PF01725">
    <property type="entry name" value="Ham1p_like"/>
    <property type="match status" value="1"/>
</dbReference>
<comment type="catalytic activity">
    <reaction evidence="8 10">
        <text>dITP + H2O = dIMP + diphosphate + H(+)</text>
        <dbReference type="Rhea" id="RHEA:28342"/>
        <dbReference type="ChEBI" id="CHEBI:15377"/>
        <dbReference type="ChEBI" id="CHEBI:15378"/>
        <dbReference type="ChEBI" id="CHEBI:33019"/>
        <dbReference type="ChEBI" id="CHEBI:61194"/>
        <dbReference type="ChEBI" id="CHEBI:61382"/>
        <dbReference type="EC" id="3.6.1.66"/>
    </reaction>
</comment>
<dbReference type="RefSeq" id="WP_036873134.1">
    <property type="nucleotide sequence ID" value="NZ_JRNN01000066.1"/>
</dbReference>
<protein>
    <recommendedName>
        <fullName evidence="10">dITP/XTP pyrophosphatase</fullName>
        <ecNumber evidence="10">3.6.1.66</ecNumber>
    </recommendedName>
    <alternativeName>
        <fullName evidence="10">Non-canonical purine NTP pyrophosphatase</fullName>
    </alternativeName>
    <alternativeName>
        <fullName evidence="10">Non-standard purine NTP pyrophosphatase</fullName>
    </alternativeName>
    <alternativeName>
        <fullName evidence="10">Nucleoside-triphosphate diphosphatase</fullName>
    </alternativeName>
    <alternativeName>
        <fullName evidence="10">Nucleoside-triphosphate pyrophosphatase</fullName>
        <shortName evidence="10">NTPase</shortName>
    </alternativeName>
</protein>
<feature type="binding site" evidence="10">
    <location>
        <begin position="7"/>
        <end position="12"/>
    </location>
    <ligand>
        <name>substrate</name>
    </ligand>
</feature>
<reference evidence="13 14" key="1">
    <citation type="submission" date="2014-07" db="EMBL/GenBank/DDBJ databases">
        <authorList>
            <person name="McCorrison J."/>
            <person name="Sanka R."/>
            <person name="Torralba M."/>
            <person name="Gillis M."/>
            <person name="Haft D.H."/>
            <person name="Methe B."/>
            <person name="Sutton G."/>
            <person name="Nelson K.E."/>
        </authorList>
    </citation>
    <scope>NUCLEOTIDE SEQUENCE [LARGE SCALE GENOMIC DNA]</scope>
    <source>
        <strain evidence="13 14">DNF00853</strain>
    </source>
</reference>
<comment type="cofactor">
    <cofactor evidence="10">
        <name>Mg(2+)</name>
        <dbReference type="ChEBI" id="CHEBI:18420"/>
    </cofactor>
    <text evidence="10">Binds 1 Mg(2+) ion per subunit.</text>
</comment>
<dbReference type="GO" id="GO:0017111">
    <property type="term" value="F:ribonucleoside triphosphate phosphatase activity"/>
    <property type="evidence" value="ECO:0007669"/>
    <property type="project" value="InterPro"/>
</dbReference>
<feature type="binding site" evidence="10">
    <location>
        <begin position="164"/>
        <end position="167"/>
    </location>
    <ligand>
        <name>substrate</name>
    </ligand>
</feature>
<dbReference type="InterPro" id="IPR020922">
    <property type="entry name" value="dITP/XTP_pyrophosphatase"/>
</dbReference>
<comment type="function">
    <text evidence="10">Pyrophosphatase that catalyzes the hydrolysis of nucleoside triphosphates to their monophosphate derivatives, with a high preference for the non-canonical purine nucleotides XTP (xanthosine triphosphate), dITP (deoxyinosine triphosphate) and ITP. Seems to function as a house-cleaning enzyme that removes non-canonical purine nucleotides from the nucleotide pool, thus preventing their incorporation into DNA/RNA and avoiding chromosomal lesions.</text>
</comment>
<feature type="binding site" evidence="10">
    <location>
        <position position="187"/>
    </location>
    <ligand>
        <name>substrate</name>
    </ligand>
</feature>
<keyword evidence="3 10" id="KW-0479">Metal-binding</keyword>
<comment type="caution">
    <text evidence="10">Lacks conserved residue(s) required for the propagation of feature annotation.</text>
</comment>
<evidence type="ECO:0000313" key="13">
    <source>
        <dbReference type="EMBL" id="KGF34642.1"/>
    </source>
</evidence>
<keyword evidence="4 10" id="KW-0547">Nucleotide-binding</keyword>
<gene>
    <name evidence="13" type="ORF">HMPREF2137_07620</name>
</gene>
<evidence type="ECO:0000256" key="3">
    <source>
        <dbReference type="ARBA" id="ARBA00022723"/>
    </source>
</evidence>
<keyword evidence="7 10" id="KW-0546">Nucleotide metabolism</keyword>
<dbReference type="CDD" id="cd00515">
    <property type="entry name" value="HAM1"/>
    <property type="match status" value="1"/>
</dbReference>
<dbReference type="NCBIfam" id="TIGR00042">
    <property type="entry name" value="RdgB/HAM1 family non-canonical purine NTP pyrophosphatase"/>
    <property type="match status" value="1"/>
</dbReference>
<dbReference type="EMBL" id="JRNN01000066">
    <property type="protein sequence ID" value="KGF34642.1"/>
    <property type="molecule type" value="Genomic_DNA"/>
</dbReference>
<accession>A0A096AVK1</accession>
<dbReference type="PANTHER" id="PTHR11067:SF9">
    <property type="entry name" value="INOSINE TRIPHOSPHATE PYROPHOSPHATASE"/>
    <property type="match status" value="1"/>
</dbReference>
<comment type="subunit">
    <text evidence="2 10">Homodimer.</text>
</comment>
<dbReference type="GO" id="GO:0035870">
    <property type="term" value="F:dITP diphosphatase activity"/>
    <property type="evidence" value="ECO:0007669"/>
    <property type="project" value="UniProtKB-UniRule"/>
</dbReference>
<evidence type="ECO:0000256" key="6">
    <source>
        <dbReference type="ARBA" id="ARBA00022842"/>
    </source>
</evidence>
<dbReference type="GO" id="GO:0009117">
    <property type="term" value="P:nucleotide metabolic process"/>
    <property type="evidence" value="ECO:0007669"/>
    <property type="project" value="UniProtKB-KW"/>
</dbReference>
<evidence type="ECO:0000256" key="1">
    <source>
        <dbReference type="ARBA" id="ARBA00008023"/>
    </source>
</evidence>
<dbReference type="FunFam" id="3.90.950.10:FF:000001">
    <property type="entry name" value="dITP/XTP pyrophosphatase"/>
    <property type="match status" value="1"/>
</dbReference>
<feature type="binding site" evidence="10">
    <location>
        <position position="69"/>
    </location>
    <ligand>
        <name>substrate</name>
    </ligand>
</feature>
<dbReference type="NCBIfam" id="NF011398">
    <property type="entry name" value="PRK14823.1"/>
    <property type="match status" value="1"/>
</dbReference>
<dbReference type="GO" id="GO:0036220">
    <property type="term" value="F:ITP diphosphatase activity"/>
    <property type="evidence" value="ECO:0007669"/>
    <property type="project" value="UniProtKB-UniRule"/>
</dbReference>
<dbReference type="SUPFAM" id="SSF52972">
    <property type="entry name" value="ITPase-like"/>
    <property type="match status" value="1"/>
</dbReference>
<dbReference type="HAMAP" id="MF_01405">
    <property type="entry name" value="Non_canon_purine_NTPase"/>
    <property type="match status" value="1"/>
</dbReference>
<evidence type="ECO:0000256" key="9">
    <source>
        <dbReference type="ARBA" id="ARBA00052017"/>
    </source>
</evidence>
<dbReference type="OrthoDB" id="9807456at2"/>
<dbReference type="Gene3D" id="3.90.950.10">
    <property type="match status" value="1"/>
</dbReference>
<keyword evidence="12" id="KW-0175">Coiled coil</keyword>
<evidence type="ECO:0000313" key="14">
    <source>
        <dbReference type="Proteomes" id="UP000029556"/>
    </source>
</evidence>
<evidence type="ECO:0000256" key="7">
    <source>
        <dbReference type="ARBA" id="ARBA00023080"/>
    </source>
</evidence>
<evidence type="ECO:0000256" key="11">
    <source>
        <dbReference type="RuleBase" id="RU003781"/>
    </source>
</evidence>
<dbReference type="Proteomes" id="UP000029556">
    <property type="component" value="Unassembled WGS sequence"/>
</dbReference>
<comment type="catalytic activity">
    <reaction evidence="10">
        <text>ITP + H2O = IMP + diphosphate + H(+)</text>
        <dbReference type="Rhea" id="RHEA:29399"/>
        <dbReference type="ChEBI" id="CHEBI:15377"/>
        <dbReference type="ChEBI" id="CHEBI:15378"/>
        <dbReference type="ChEBI" id="CHEBI:33019"/>
        <dbReference type="ChEBI" id="CHEBI:58053"/>
        <dbReference type="ChEBI" id="CHEBI:61402"/>
        <dbReference type="EC" id="3.6.1.66"/>
    </reaction>
</comment>
<feature type="coiled-coil region" evidence="12">
    <location>
        <begin position="92"/>
        <end position="119"/>
    </location>
</feature>
<evidence type="ECO:0000256" key="10">
    <source>
        <dbReference type="HAMAP-Rule" id="MF_01405"/>
    </source>
</evidence>